<dbReference type="EMBL" id="JBJJXI010000153">
    <property type="protein sequence ID" value="KAL3385779.1"/>
    <property type="molecule type" value="Genomic_DNA"/>
</dbReference>
<evidence type="ECO:0008006" key="5">
    <source>
        <dbReference type="Google" id="ProtNLM"/>
    </source>
</evidence>
<organism evidence="3 4">
    <name type="scientific">Trichogramma kaykai</name>
    <dbReference type="NCBI Taxonomy" id="54128"/>
    <lineage>
        <taxon>Eukaryota</taxon>
        <taxon>Metazoa</taxon>
        <taxon>Ecdysozoa</taxon>
        <taxon>Arthropoda</taxon>
        <taxon>Hexapoda</taxon>
        <taxon>Insecta</taxon>
        <taxon>Pterygota</taxon>
        <taxon>Neoptera</taxon>
        <taxon>Endopterygota</taxon>
        <taxon>Hymenoptera</taxon>
        <taxon>Apocrita</taxon>
        <taxon>Proctotrupomorpha</taxon>
        <taxon>Chalcidoidea</taxon>
        <taxon>Trichogrammatidae</taxon>
        <taxon>Trichogramma</taxon>
    </lineage>
</organism>
<dbReference type="InterPro" id="IPR009003">
    <property type="entry name" value="Peptidase_S1_PA"/>
</dbReference>
<keyword evidence="4" id="KW-1185">Reference proteome</keyword>
<keyword evidence="2" id="KW-0472">Membrane</keyword>
<feature type="compositionally biased region" description="Low complexity" evidence="1">
    <location>
        <begin position="221"/>
        <end position="232"/>
    </location>
</feature>
<accession>A0ABD2VYU6</accession>
<evidence type="ECO:0000313" key="3">
    <source>
        <dbReference type="EMBL" id="KAL3385779.1"/>
    </source>
</evidence>
<feature type="region of interest" description="Disordered" evidence="1">
    <location>
        <begin position="212"/>
        <end position="235"/>
    </location>
</feature>
<evidence type="ECO:0000313" key="4">
    <source>
        <dbReference type="Proteomes" id="UP001627154"/>
    </source>
</evidence>
<name>A0ABD2VYU6_9HYME</name>
<keyword evidence="2" id="KW-0812">Transmembrane</keyword>
<comment type="caution">
    <text evidence="3">The sequence shown here is derived from an EMBL/GenBank/DDBJ whole genome shotgun (WGS) entry which is preliminary data.</text>
</comment>
<keyword evidence="2" id="KW-1133">Transmembrane helix</keyword>
<evidence type="ECO:0000256" key="2">
    <source>
        <dbReference type="SAM" id="Phobius"/>
    </source>
</evidence>
<dbReference type="Gene3D" id="2.40.10.10">
    <property type="entry name" value="Trypsin-like serine proteases"/>
    <property type="match status" value="1"/>
</dbReference>
<gene>
    <name evidence="3" type="ORF">TKK_018813</name>
</gene>
<dbReference type="Proteomes" id="UP001627154">
    <property type="component" value="Unassembled WGS sequence"/>
</dbReference>
<protein>
    <recommendedName>
        <fullName evidence="5">Peptidase S1 domain-containing protein</fullName>
    </recommendedName>
</protein>
<reference evidence="3 4" key="1">
    <citation type="journal article" date="2024" name="bioRxiv">
        <title>A reference genome for Trichogramma kaykai: A tiny desert-dwelling parasitoid wasp with competing sex-ratio distorters.</title>
        <authorList>
            <person name="Culotta J."/>
            <person name="Lindsey A.R."/>
        </authorList>
    </citation>
    <scope>NUCLEOTIDE SEQUENCE [LARGE SCALE GENOMIC DNA]</scope>
    <source>
        <strain evidence="3 4">KSX58</strain>
    </source>
</reference>
<dbReference type="InterPro" id="IPR043504">
    <property type="entry name" value="Peptidase_S1_PA_chymotrypsin"/>
</dbReference>
<sequence>MNVTDAPCLFYDVAMGFMGLGYLFSRLISVLVDSLASTLLLIVVFATFTIRCGTGFRLSATQCNNTNLEPDLQDSSYPSYLVAFSYKGRLIGAGAIVEEHHVLTSASLMFFQADLNAWSEPPLTPLMVHAGSRSWDKPRQVREVVMWKPGNWQGYARNDTDSGRIYMSSVKDDLTVVQLDRGFEFDDRVGPIRKIEARDSSPMGRLATVATWDSSDDRVSPRGSPRRNGSSGMHVYPGLRLRQASSCETCMLDRYRVSLDGAKDGWCVAKCAAAGDGRRYLNGSPVLVNGTLVGIVAGPMGDCSLESSYVVDLRSHLGEIDEFIELNRQMAAEDEECKEGTVLREESIP</sequence>
<evidence type="ECO:0000256" key="1">
    <source>
        <dbReference type="SAM" id="MobiDB-lite"/>
    </source>
</evidence>
<dbReference type="AlphaFoldDB" id="A0ABD2VYU6"/>
<dbReference type="SUPFAM" id="SSF50494">
    <property type="entry name" value="Trypsin-like serine proteases"/>
    <property type="match status" value="1"/>
</dbReference>
<feature type="transmembrane region" description="Helical" evidence="2">
    <location>
        <begin position="27"/>
        <end position="50"/>
    </location>
</feature>
<proteinExistence type="predicted"/>